<organism evidence="1 2">
    <name type="scientific">Cymbomonas tetramitiformis</name>
    <dbReference type="NCBI Taxonomy" id="36881"/>
    <lineage>
        <taxon>Eukaryota</taxon>
        <taxon>Viridiplantae</taxon>
        <taxon>Chlorophyta</taxon>
        <taxon>Pyramimonadophyceae</taxon>
        <taxon>Pyramimonadales</taxon>
        <taxon>Pyramimonadaceae</taxon>
        <taxon>Cymbomonas</taxon>
    </lineage>
</organism>
<protein>
    <submittedName>
        <fullName evidence="1">Uncharacterized protein</fullName>
    </submittedName>
</protein>
<sequence>MQAKDSKNVDVTSNVNPLLNILRPCDSQDYEASKKRASRQKSVVEFLFDGMMGVRRVTNSFVAQPSTNPKCRGSKFEEASC</sequence>
<reference evidence="1 2" key="1">
    <citation type="journal article" date="2015" name="Genome Biol. Evol.">
        <title>Comparative Genomics of a Bacterivorous Green Alga Reveals Evolutionary Causalities and Consequences of Phago-Mixotrophic Mode of Nutrition.</title>
        <authorList>
            <person name="Burns J.A."/>
            <person name="Paasch A."/>
            <person name="Narechania A."/>
            <person name="Kim E."/>
        </authorList>
    </citation>
    <scope>NUCLEOTIDE SEQUENCE [LARGE SCALE GENOMIC DNA]</scope>
    <source>
        <strain evidence="1 2">PLY_AMNH</strain>
    </source>
</reference>
<proteinExistence type="predicted"/>
<evidence type="ECO:0000313" key="2">
    <source>
        <dbReference type="Proteomes" id="UP001190700"/>
    </source>
</evidence>
<name>A0AAE0FDY4_9CHLO</name>
<dbReference type="EMBL" id="LGRX02019849">
    <property type="protein sequence ID" value="KAK3258071.1"/>
    <property type="molecule type" value="Genomic_DNA"/>
</dbReference>
<gene>
    <name evidence="1" type="ORF">CYMTET_32869</name>
</gene>
<keyword evidence="2" id="KW-1185">Reference proteome</keyword>
<accession>A0AAE0FDY4</accession>
<comment type="caution">
    <text evidence="1">The sequence shown here is derived from an EMBL/GenBank/DDBJ whole genome shotgun (WGS) entry which is preliminary data.</text>
</comment>
<dbReference type="Proteomes" id="UP001190700">
    <property type="component" value="Unassembled WGS sequence"/>
</dbReference>
<evidence type="ECO:0000313" key="1">
    <source>
        <dbReference type="EMBL" id="KAK3258071.1"/>
    </source>
</evidence>
<dbReference type="AlphaFoldDB" id="A0AAE0FDY4"/>